<dbReference type="AlphaFoldDB" id="A0A6J6NGM6"/>
<accession>A0A6J6NGM6</accession>
<evidence type="ECO:0000256" key="4">
    <source>
        <dbReference type="ARBA" id="ARBA00023014"/>
    </source>
</evidence>
<evidence type="ECO:0000256" key="2">
    <source>
        <dbReference type="ARBA" id="ARBA00022723"/>
    </source>
</evidence>
<dbReference type="InterPro" id="IPR018967">
    <property type="entry name" value="FeS-contain_CDGSH-typ"/>
</dbReference>
<gene>
    <name evidence="6" type="ORF">UFOPK2579_00091</name>
</gene>
<dbReference type="InterPro" id="IPR042216">
    <property type="entry name" value="MitoNEET_CISD"/>
</dbReference>
<dbReference type="GO" id="GO:0046872">
    <property type="term" value="F:metal ion binding"/>
    <property type="evidence" value="ECO:0007669"/>
    <property type="project" value="UniProtKB-KW"/>
</dbReference>
<keyword evidence="2" id="KW-0479">Metal-binding</keyword>
<sequence>MLLRGTQVVEDADGVQHTTTRPVSALCRCHRSATKPWCDGTHKLLPDKLRP</sequence>
<evidence type="ECO:0000256" key="1">
    <source>
        <dbReference type="ARBA" id="ARBA00022714"/>
    </source>
</evidence>
<keyword evidence="1" id="KW-0001">2Fe-2S</keyword>
<dbReference type="SMART" id="SM00704">
    <property type="entry name" value="ZnF_CDGSH"/>
    <property type="match status" value="1"/>
</dbReference>
<reference evidence="6" key="1">
    <citation type="submission" date="2020-05" db="EMBL/GenBank/DDBJ databases">
        <authorList>
            <person name="Chiriac C."/>
            <person name="Salcher M."/>
            <person name="Ghai R."/>
            <person name="Kavagutti S V."/>
        </authorList>
    </citation>
    <scope>NUCLEOTIDE SEQUENCE</scope>
</reference>
<proteinExistence type="predicted"/>
<keyword evidence="3" id="KW-0408">Iron</keyword>
<keyword evidence="4" id="KW-0411">Iron-sulfur</keyword>
<evidence type="ECO:0000259" key="5">
    <source>
        <dbReference type="SMART" id="SM00704"/>
    </source>
</evidence>
<evidence type="ECO:0000256" key="3">
    <source>
        <dbReference type="ARBA" id="ARBA00023004"/>
    </source>
</evidence>
<dbReference type="GO" id="GO:0005737">
    <property type="term" value="C:cytoplasm"/>
    <property type="evidence" value="ECO:0007669"/>
    <property type="project" value="UniProtKB-ARBA"/>
</dbReference>
<dbReference type="GO" id="GO:0051537">
    <property type="term" value="F:2 iron, 2 sulfur cluster binding"/>
    <property type="evidence" value="ECO:0007669"/>
    <property type="project" value="UniProtKB-KW"/>
</dbReference>
<dbReference type="Pfam" id="PF09360">
    <property type="entry name" value="zf-CDGSH"/>
    <property type="match status" value="1"/>
</dbReference>
<feature type="domain" description="Iron-binding zinc finger CDGSH type" evidence="5">
    <location>
        <begin position="10"/>
        <end position="48"/>
    </location>
</feature>
<protein>
    <submittedName>
        <fullName evidence="6">Unannotated protein</fullName>
    </submittedName>
</protein>
<organism evidence="6">
    <name type="scientific">freshwater metagenome</name>
    <dbReference type="NCBI Taxonomy" id="449393"/>
    <lineage>
        <taxon>unclassified sequences</taxon>
        <taxon>metagenomes</taxon>
        <taxon>ecological metagenomes</taxon>
    </lineage>
</organism>
<evidence type="ECO:0000313" key="6">
    <source>
        <dbReference type="EMBL" id="CAB4685497.1"/>
    </source>
</evidence>
<dbReference type="EMBL" id="CAEZXR010000005">
    <property type="protein sequence ID" value="CAB4685497.1"/>
    <property type="molecule type" value="Genomic_DNA"/>
</dbReference>
<name>A0A6J6NGM6_9ZZZZ</name>
<dbReference type="Gene3D" id="3.40.5.90">
    <property type="entry name" value="CDGSH iron-sulfur domain, mitoNEET-type"/>
    <property type="match status" value="1"/>
</dbReference>